<reference evidence="3" key="2">
    <citation type="submission" date="2018-03" db="EMBL/GenBank/DDBJ databases">
        <authorList>
            <person name="Derbyshire K."/>
            <person name="Gray T.A."/>
            <person name="Champion M."/>
        </authorList>
    </citation>
    <scope>NUCLEOTIDE SEQUENCE [LARGE SCALE GENOMIC DNA]</scope>
    <source>
        <strain evidence="3">MKD8</strain>
    </source>
</reference>
<dbReference type="AlphaFoldDB" id="A0A2U9PP89"/>
<organism evidence="2 3">
    <name type="scientific">Mycolicibacterium smegmatis (strain MKD8)</name>
    <name type="common">Mycobacterium smegmatis</name>
    <dbReference type="NCBI Taxonomy" id="1214915"/>
    <lineage>
        <taxon>Bacteria</taxon>
        <taxon>Bacillati</taxon>
        <taxon>Actinomycetota</taxon>
        <taxon>Actinomycetes</taxon>
        <taxon>Mycobacteriales</taxon>
        <taxon>Mycobacteriaceae</taxon>
        <taxon>Mycolicibacterium</taxon>
    </lineage>
</organism>
<evidence type="ECO:0000259" key="1">
    <source>
        <dbReference type="Pfam" id="PF18029"/>
    </source>
</evidence>
<dbReference type="InterPro" id="IPR029068">
    <property type="entry name" value="Glyas_Bleomycin-R_OHBP_Dase"/>
</dbReference>
<dbReference type="PANTHER" id="PTHR35908">
    <property type="entry name" value="HYPOTHETICAL FUSION PROTEIN"/>
    <property type="match status" value="1"/>
</dbReference>
<reference evidence="2 3" key="1">
    <citation type="journal article" date="2013" name="Genome Announc.">
        <title>Draft genome sequence of MKD8, a conjugal recipient Mycobacterium smegmatis strain.</title>
        <authorList>
            <person name="Gray T.A."/>
            <person name="Palumbo M.J."/>
            <person name="Derbyshire K.M."/>
        </authorList>
    </citation>
    <scope>NUCLEOTIDE SEQUENCE [LARGE SCALE GENOMIC DNA]</scope>
    <source>
        <strain evidence="2 3">MKD8</strain>
    </source>
</reference>
<dbReference type="EMBL" id="CP027541">
    <property type="protein sequence ID" value="AWT53580.1"/>
    <property type="molecule type" value="Genomic_DNA"/>
</dbReference>
<dbReference type="PANTHER" id="PTHR35908:SF1">
    <property type="entry name" value="CONSERVED PROTEIN"/>
    <property type="match status" value="1"/>
</dbReference>
<gene>
    <name evidence="2" type="ORF">D806_026020</name>
</gene>
<dbReference type="Gene3D" id="3.10.180.10">
    <property type="entry name" value="2,3-Dihydroxybiphenyl 1,2-Dioxygenase, domain 1"/>
    <property type="match status" value="1"/>
</dbReference>
<dbReference type="Proteomes" id="UP000011200">
    <property type="component" value="Chromosome"/>
</dbReference>
<feature type="domain" description="Glyoxalase-like" evidence="1">
    <location>
        <begin position="111"/>
        <end position="228"/>
    </location>
</feature>
<name>A0A2U9PP89_MYCSE</name>
<accession>A0A2U9PP89</accession>
<dbReference type="InterPro" id="IPR041581">
    <property type="entry name" value="Glyoxalase_6"/>
</dbReference>
<evidence type="ECO:0000313" key="3">
    <source>
        <dbReference type="Proteomes" id="UP000011200"/>
    </source>
</evidence>
<protein>
    <recommendedName>
        <fullName evidence="1">Glyoxalase-like domain-containing protein</fullName>
    </recommendedName>
</protein>
<evidence type="ECO:0000313" key="2">
    <source>
        <dbReference type="EMBL" id="AWT53580.1"/>
    </source>
</evidence>
<dbReference type="Pfam" id="PF18029">
    <property type="entry name" value="Glyoxalase_6"/>
    <property type="match status" value="1"/>
</dbReference>
<dbReference type="RefSeq" id="WP_003894001.1">
    <property type="nucleotide sequence ID" value="NZ_CP027541.1"/>
</dbReference>
<dbReference type="SUPFAM" id="SSF54593">
    <property type="entry name" value="Glyoxalase/Bleomycin resistance protein/Dihydroxybiphenyl dioxygenase"/>
    <property type="match status" value="1"/>
</dbReference>
<sequence length="234" mass="25007">MAGLTRQEVSDTVGPLGWCLVLGALHVEVLVPTMADAVRAAEHAVTVAGAAASGHLSIDVRADRAVLRLRSRDAGTVTRRDLQLASDISHALSGRGYEMTVNSGVVQAFEIAIDALDIAAVRPFWQAITDYVDHTVSDGGDDPDCLDASELHLGLVDPFGRGPAIWFQQMDAPRPQRNRIHLDIDLPHDAAQARIDAALAAGGTLLYDGRAPAFWVLADPEGNEACICTWQGRD</sequence>
<proteinExistence type="predicted"/>